<comment type="similarity">
    <text evidence="2">Belongs to the RNase H family.</text>
</comment>
<dbReference type="InterPro" id="IPR009027">
    <property type="entry name" value="Ribosomal_bL9/RNase_H1_N"/>
</dbReference>
<evidence type="ECO:0000259" key="8">
    <source>
        <dbReference type="PROSITE" id="PS50879"/>
    </source>
</evidence>
<organism evidence="9 10">
    <name type="scientific">Peptoniphilus koenoeneniae</name>
    <dbReference type="NCBI Taxonomy" id="507751"/>
    <lineage>
        <taxon>Bacteria</taxon>
        <taxon>Bacillati</taxon>
        <taxon>Bacillota</taxon>
        <taxon>Tissierellia</taxon>
        <taxon>Tissierellales</taxon>
        <taxon>Peptoniphilaceae</taxon>
        <taxon>Peptoniphilus</taxon>
    </lineage>
</organism>
<dbReference type="SUPFAM" id="SSF53098">
    <property type="entry name" value="Ribonuclease H-like"/>
    <property type="match status" value="1"/>
</dbReference>
<dbReference type="CDD" id="cd09277">
    <property type="entry name" value="RNase_HI_bacteria_like"/>
    <property type="match status" value="1"/>
</dbReference>
<dbReference type="EMBL" id="JAUSTN010000005">
    <property type="protein sequence ID" value="MDQ0275086.1"/>
    <property type="molecule type" value="Genomic_DNA"/>
</dbReference>
<evidence type="ECO:0000256" key="6">
    <source>
        <dbReference type="ARBA" id="ARBA00022759"/>
    </source>
</evidence>
<dbReference type="InterPro" id="IPR002156">
    <property type="entry name" value="RNaseH_domain"/>
</dbReference>
<comment type="caution">
    <text evidence="9">The sequence shown here is derived from an EMBL/GenBank/DDBJ whole genome shotgun (WGS) entry which is preliminary data.</text>
</comment>
<reference evidence="9 10" key="1">
    <citation type="submission" date="2023-07" db="EMBL/GenBank/DDBJ databases">
        <title>Genomic Encyclopedia of Type Strains, Phase IV (KMG-IV): sequencing the most valuable type-strain genomes for metagenomic binning, comparative biology and taxonomic classification.</title>
        <authorList>
            <person name="Goeker M."/>
        </authorList>
    </citation>
    <scope>NUCLEOTIDE SEQUENCE [LARGE SCALE GENOMIC DNA]</scope>
    <source>
        <strain evidence="9 10">DSM 22616</strain>
    </source>
</reference>
<evidence type="ECO:0000256" key="5">
    <source>
        <dbReference type="ARBA" id="ARBA00022723"/>
    </source>
</evidence>
<dbReference type="Gene3D" id="3.30.420.10">
    <property type="entry name" value="Ribonuclease H-like superfamily/Ribonuclease H"/>
    <property type="match status" value="1"/>
</dbReference>
<evidence type="ECO:0000256" key="2">
    <source>
        <dbReference type="ARBA" id="ARBA00005300"/>
    </source>
</evidence>
<keyword evidence="7 9" id="KW-0378">Hydrolase</keyword>
<accession>A0ABU0AUZ3</accession>
<dbReference type="SUPFAM" id="SSF55658">
    <property type="entry name" value="L9 N-domain-like"/>
    <property type="match status" value="1"/>
</dbReference>
<evidence type="ECO:0000256" key="3">
    <source>
        <dbReference type="ARBA" id="ARBA00012180"/>
    </source>
</evidence>
<comment type="catalytic activity">
    <reaction evidence="1">
        <text>Endonucleolytic cleavage to 5'-phosphomonoester.</text>
        <dbReference type="EC" id="3.1.26.4"/>
    </reaction>
</comment>
<keyword evidence="6" id="KW-0255">Endonuclease</keyword>
<dbReference type="Pfam" id="PF01693">
    <property type="entry name" value="Cauli_VI"/>
    <property type="match status" value="1"/>
</dbReference>
<gene>
    <name evidence="9" type="ORF">J2S72_001110</name>
</gene>
<keyword evidence="10" id="KW-1185">Reference proteome</keyword>
<evidence type="ECO:0000313" key="10">
    <source>
        <dbReference type="Proteomes" id="UP001236559"/>
    </source>
</evidence>
<dbReference type="InterPro" id="IPR011320">
    <property type="entry name" value="RNase_H1_N"/>
</dbReference>
<dbReference type="InterPro" id="IPR012337">
    <property type="entry name" value="RNaseH-like_sf"/>
</dbReference>
<sequence>MYYAVKVGRERGIYKTWDQCKEQVMGFKNAVYKKFKTLEEAQAFINSSNENLKEDVSLKTFEDLKENEMVAYVDGSYRDEDKSYSYGVYLRDRKIKEEYSKRFFDEDASFRNVAGELKGAILAMERAVELKKDKIYIHYDYRGIEDWALGNWQTNKSLTKEYKAFYDNIKESLEVVFIKVKSHKGVELNEYVDKLAKEAI</sequence>
<dbReference type="EC" id="3.1.26.4" evidence="3"/>
<proteinExistence type="inferred from homology"/>
<dbReference type="Pfam" id="PF00075">
    <property type="entry name" value="RNase_H"/>
    <property type="match status" value="1"/>
</dbReference>
<keyword evidence="4" id="KW-0540">Nuclease</keyword>
<dbReference type="Gene3D" id="3.40.970.10">
    <property type="entry name" value="Ribonuclease H1, N-terminal domain"/>
    <property type="match status" value="1"/>
</dbReference>
<dbReference type="PROSITE" id="PS50879">
    <property type="entry name" value="RNASE_H_1"/>
    <property type="match status" value="1"/>
</dbReference>
<evidence type="ECO:0000256" key="7">
    <source>
        <dbReference type="ARBA" id="ARBA00022801"/>
    </source>
</evidence>
<dbReference type="InterPro" id="IPR036397">
    <property type="entry name" value="RNaseH_sf"/>
</dbReference>
<evidence type="ECO:0000256" key="1">
    <source>
        <dbReference type="ARBA" id="ARBA00000077"/>
    </source>
</evidence>
<protein>
    <recommendedName>
        <fullName evidence="3">ribonuclease H</fullName>
        <ecNumber evidence="3">3.1.26.4</ecNumber>
    </recommendedName>
</protein>
<keyword evidence="5" id="KW-0479">Metal-binding</keyword>
<dbReference type="PANTHER" id="PTHR10642">
    <property type="entry name" value="RIBONUCLEASE H1"/>
    <property type="match status" value="1"/>
</dbReference>
<evidence type="ECO:0000256" key="4">
    <source>
        <dbReference type="ARBA" id="ARBA00022722"/>
    </source>
</evidence>
<dbReference type="InterPro" id="IPR037056">
    <property type="entry name" value="RNase_H1_N_sf"/>
</dbReference>
<dbReference type="RefSeq" id="WP_307495142.1">
    <property type="nucleotide sequence ID" value="NZ_JAUSTN010000005.1"/>
</dbReference>
<dbReference type="Proteomes" id="UP001236559">
    <property type="component" value="Unassembled WGS sequence"/>
</dbReference>
<dbReference type="InterPro" id="IPR050092">
    <property type="entry name" value="RNase_H"/>
</dbReference>
<feature type="domain" description="RNase H type-1" evidence="8">
    <location>
        <begin position="65"/>
        <end position="200"/>
    </location>
</feature>
<dbReference type="PANTHER" id="PTHR10642:SF26">
    <property type="entry name" value="RIBONUCLEASE H1"/>
    <property type="match status" value="1"/>
</dbReference>
<dbReference type="GO" id="GO:0004523">
    <property type="term" value="F:RNA-DNA hybrid ribonuclease activity"/>
    <property type="evidence" value="ECO:0007669"/>
    <property type="project" value="UniProtKB-EC"/>
</dbReference>
<name>A0ABU0AUZ3_9FIRM</name>
<evidence type="ECO:0000313" key="9">
    <source>
        <dbReference type="EMBL" id="MDQ0275086.1"/>
    </source>
</evidence>